<accession>A0A371EA16</accession>
<organism evidence="2 3">
    <name type="scientific">Mucuna pruriens</name>
    <name type="common">Velvet bean</name>
    <name type="synonym">Dolichos pruriens</name>
    <dbReference type="NCBI Taxonomy" id="157652"/>
    <lineage>
        <taxon>Eukaryota</taxon>
        <taxon>Viridiplantae</taxon>
        <taxon>Streptophyta</taxon>
        <taxon>Embryophyta</taxon>
        <taxon>Tracheophyta</taxon>
        <taxon>Spermatophyta</taxon>
        <taxon>Magnoliopsida</taxon>
        <taxon>eudicotyledons</taxon>
        <taxon>Gunneridae</taxon>
        <taxon>Pentapetalae</taxon>
        <taxon>rosids</taxon>
        <taxon>fabids</taxon>
        <taxon>Fabales</taxon>
        <taxon>Fabaceae</taxon>
        <taxon>Papilionoideae</taxon>
        <taxon>50 kb inversion clade</taxon>
        <taxon>NPAAA clade</taxon>
        <taxon>indigoferoid/millettioid clade</taxon>
        <taxon>Phaseoleae</taxon>
        <taxon>Mucuna</taxon>
    </lineage>
</organism>
<evidence type="ECO:0000313" key="2">
    <source>
        <dbReference type="EMBL" id="RDX62854.1"/>
    </source>
</evidence>
<feature type="domain" description="F-box" evidence="1">
    <location>
        <begin position="9"/>
        <end position="55"/>
    </location>
</feature>
<dbReference type="InterPro" id="IPR036047">
    <property type="entry name" value="F-box-like_dom_sf"/>
</dbReference>
<gene>
    <name evidence="2" type="ORF">CR513_58775</name>
</gene>
<sequence length="422" mass="48789">MDNIEPSGTINLLNLPEPIMDSILKRLSPMELVGMSEVCTCLRDRCRSDPLWEVHVKQKWGKVIGDVAYKEWQWHITTAKDKGINQFNQHNNHNGSLGSFSGTWPMLYLRSYLEDCGHLNSSLANSFMMTLYFSLLNGKFWFPAQIYRGALVRHALVRYDSKSDDFEVRLQNGGWHIMGYIQFQWDNLRAPPVDTPPCDRYVSDCLQDLKPGDHIEIQWKSRREITYVGDFNDFNYNGLQIGGMLLLVTWTHVMKMRTSAAVVTLFIILEMDKLRVIKFALLTETLIVEFKQYAHGSRMKRVKLLRNGEQCEEATGCYGGIRKLHSEEEIQRWERQKLLPPHQTPQNPLLQLNGERLLGSFSGFWPLVSLGSYLENPGDLTNLLLSNCSMMAFYISLQSGRFWFPAQVYKDLKPGDHIEIQR</sequence>
<evidence type="ECO:0000313" key="3">
    <source>
        <dbReference type="Proteomes" id="UP000257109"/>
    </source>
</evidence>
<dbReference type="PANTHER" id="PTHR31482">
    <property type="entry name" value="ESTS AU081301(E20138)"/>
    <property type="match status" value="1"/>
</dbReference>
<dbReference type="Gene3D" id="1.20.1280.50">
    <property type="match status" value="1"/>
</dbReference>
<dbReference type="Pfam" id="PF00646">
    <property type="entry name" value="F-box"/>
    <property type="match status" value="1"/>
</dbReference>
<keyword evidence="3" id="KW-1185">Reference proteome</keyword>
<protein>
    <submittedName>
        <fullName evidence="2">F-box protein</fullName>
    </submittedName>
</protein>
<proteinExistence type="predicted"/>
<evidence type="ECO:0000259" key="1">
    <source>
        <dbReference type="PROSITE" id="PS50181"/>
    </source>
</evidence>
<dbReference type="Proteomes" id="UP000257109">
    <property type="component" value="Unassembled WGS sequence"/>
</dbReference>
<reference evidence="2" key="1">
    <citation type="submission" date="2018-05" db="EMBL/GenBank/DDBJ databases">
        <title>Draft genome of Mucuna pruriens seed.</title>
        <authorList>
            <person name="Nnadi N.E."/>
            <person name="Vos R."/>
            <person name="Hasami M.H."/>
            <person name="Devisetty U.K."/>
            <person name="Aguiy J.C."/>
        </authorList>
    </citation>
    <scope>NUCLEOTIDE SEQUENCE [LARGE SCALE GENOMIC DNA]</scope>
    <source>
        <strain evidence="2">JCA_2017</strain>
    </source>
</reference>
<dbReference type="EMBL" id="QJKJ01015235">
    <property type="protein sequence ID" value="RDX62854.1"/>
    <property type="molecule type" value="Genomic_DNA"/>
</dbReference>
<comment type="caution">
    <text evidence="2">The sequence shown here is derived from an EMBL/GenBank/DDBJ whole genome shotgun (WGS) entry which is preliminary data.</text>
</comment>
<dbReference type="InterPro" id="IPR001810">
    <property type="entry name" value="F-box_dom"/>
</dbReference>
<dbReference type="OrthoDB" id="722566at2759"/>
<dbReference type="STRING" id="157652.A0A371EA16"/>
<name>A0A371EA16_MUCPR</name>
<dbReference type="PANTHER" id="PTHR31482:SF11">
    <property type="entry name" value="CYCLIN-LIKE F-BOX"/>
    <property type="match status" value="1"/>
</dbReference>
<feature type="non-terminal residue" evidence="2">
    <location>
        <position position="1"/>
    </location>
</feature>
<dbReference type="SUPFAM" id="SSF81383">
    <property type="entry name" value="F-box domain"/>
    <property type="match status" value="1"/>
</dbReference>
<dbReference type="AlphaFoldDB" id="A0A371EA16"/>
<dbReference type="PROSITE" id="PS50181">
    <property type="entry name" value="FBOX"/>
    <property type="match status" value="1"/>
</dbReference>